<protein>
    <submittedName>
        <fullName evidence="1">Uncharacterized protein</fullName>
    </submittedName>
</protein>
<keyword evidence="2" id="KW-1185">Reference proteome</keyword>
<name>A0ABU8WZD6_9BURK</name>
<evidence type="ECO:0000313" key="1">
    <source>
        <dbReference type="EMBL" id="MEJ8852871.1"/>
    </source>
</evidence>
<comment type="caution">
    <text evidence="1">The sequence shown here is derived from an EMBL/GenBank/DDBJ whole genome shotgun (WGS) entry which is preliminary data.</text>
</comment>
<reference evidence="1 2" key="1">
    <citation type="submission" date="2024-03" db="EMBL/GenBank/DDBJ databases">
        <title>Novel species of the genus Variovorax.</title>
        <authorList>
            <person name="Liu Q."/>
            <person name="Xin Y.-H."/>
        </authorList>
    </citation>
    <scope>NUCLEOTIDE SEQUENCE [LARGE SCALE GENOMIC DNA]</scope>
    <source>
        <strain evidence="1 2">KACC 18900</strain>
    </source>
</reference>
<dbReference type="RefSeq" id="WP_340348808.1">
    <property type="nucleotide sequence ID" value="NZ_JBBKZT010000084.1"/>
</dbReference>
<proteinExistence type="predicted"/>
<evidence type="ECO:0000313" key="2">
    <source>
        <dbReference type="Proteomes" id="UP001385892"/>
    </source>
</evidence>
<gene>
    <name evidence="1" type="ORF">WKW82_40265</name>
</gene>
<dbReference type="EMBL" id="JBBKZT010000084">
    <property type="protein sequence ID" value="MEJ8852871.1"/>
    <property type="molecule type" value="Genomic_DNA"/>
</dbReference>
<dbReference type="Proteomes" id="UP001385892">
    <property type="component" value="Unassembled WGS sequence"/>
</dbReference>
<accession>A0ABU8WZD6</accession>
<organism evidence="1 2">
    <name type="scientific">Variovorax rhizosphaerae</name>
    <dbReference type="NCBI Taxonomy" id="1836200"/>
    <lineage>
        <taxon>Bacteria</taxon>
        <taxon>Pseudomonadati</taxon>
        <taxon>Pseudomonadota</taxon>
        <taxon>Betaproteobacteria</taxon>
        <taxon>Burkholderiales</taxon>
        <taxon>Comamonadaceae</taxon>
        <taxon>Variovorax</taxon>
    </lineage>
</organism>
<sequence length="47" mass="5000">MQPSLRSKLSIAIAATRPSTLTQKAMVELVRDVAALVFSGAVRSATR</sequence>